<gene>
    <name evidence="1" type="ORF">GALL_424180</name>
</gene>
<comment type="caution">
    <text evidence="1">The sequence shown here is derived from an EMBL/GenBank/DDBJ whole genome shotgun (WGS) entry which is preliminary data.</text>
</comment>
<reference evidence="1" key="1">
    <citation type="submission" date="2016-10" db="EMBL/GenBank/DDBJ databases">
        <title>Sequence of Gallionella enrichment culture.</title>
        <authorList>
            <person name="Poehlein A."/>
            <person name="Muehling M."/>
            <person name="Daniel R."/>
        </authorList>
    </citation>
    <scope>NUCLEOTIDE SEQUENCE</scope>
</reference>
<protein>
    <recommendedName>
        <fullName evidence="2">Lipoprotein</fullName>
    </recommendedName>
</protein>
<evidence type="ECO:0000313" key="1">
    <source>
        <dbReference type="EMBL" id="OIQ75906.1"/>
    </source>
</evidence>
<name>A0A1J5PXW9_9ZZZZ</name>
<sequence>MQATRLWISLGAAMLGSLALAGCGGGSSTNYSGSTVVGQALMGPAASGGAVNGNGINNICAYAVVNGLGNPLLTTVSPYANTGTLLVCVPTGVDGSFSMNLTSFYGPVLLQVTGGTYVYKGAGYSLNSLTSTSLTANPAISTNASLQAMVNVGGGGTVTVKVTPLTTAAVARITPNNGLSMANYSASLGVIASEFNLGSTDLATATPGVAPDAYGMALLGVDQYVATMTPIGTSANDPYAANFLTWNNLAQVSADYSAAYNTANATSGVTFSFN</sequence>
<dbReference type="AlphaFoldDB" id="A0A1J5PXW9"/>
<evidence type="ECO:0008006" key="2">
    <source>
        <dbReference type="Google" id="ProtNLM"/>
    </source>
</evidence>
<dbReference type="PROSITE" id="PS51257">
    <property type="entry name" value="PROKAR_LIPOPROTEIN"/>
    <property type="match status" value="1"/>
</dbReference>
<accession>A0A1J5PXW9</accession>
<organism evidence="1">
    <name type="scientific">mine drainage metagenome</name>
    <dbReference type="NCBI Taxonomy" id="410659"/>
    <lineage>
        <taxon>unclassified sequences</taxon>
        <taxon>metagenomes</taxon>
        <taxon>ecological metagenomes</taxon>
    </lineage>
</organism>
<proteinExistence type="predicted"/>
<dbReference type="EMBL" id="MLJW01002020">
    <property type="protein sequence ID" value="OIQ75906.1"/>
    <property type="molecule type" value="Genomic_DNA"/>
</dbReference>